<name>A0A225VW29_9STRA</name>
<dbReference type="InterPro" id="IPR027417">
    <property type="entry name" value="P-loop_NTPase"/>
</dbReference>
<proteinExistence type="predicted"/>
<dbReference type="AlphaFoldDB" id="A0A225VW29"/>
<dbReference type="Proteomes" id="UP000198211">
    <property type="component" value="Unassembled WGS sequence"/>
</dbReference>
<accession>A0A225VW29</accession>
<evidence type="ECO:0000313" key="2">
    <source>
        <dbReference type="Proteomes" id="UP000198211"/>
    </source>
</evidence>
<comment type="caution">
    <text evidence="1">The sequence shown here is derived from an EMBL/GenBank/DDBJ whole genome shotgun (WGS) entry which is preliminary data.</text>
</comment>
<sequence>MCCFSLATHLATRTALYPHPGPGSCNTWPKDAIRERGLDQRHEDISITFSSGVVQAFPRITGSRWDLKANRYGLNKRVYFVGKPSFDRTIMANMDDYFIDRAKAASDCSCVENEPVADIDSADAPFEDVDVDIDALNVGFGENEAYPTFDTENDPNTCDTALLNPMVFPGIQDISKHSADILKLIVAHDMLANPATRTASEIRLRNGGISANVLSPIPGTAFLKQWVKNEKTDNKLIVDGNREIIGVRPTQVVELIRDALQSESMLWNSRGDTETCSVYPTVAAVSKEYTLNLLQHKAFCKIGKALLTRWLITEPGEGGYEGEDYEANLSQDQLLFFLGGAGGTGKSRVIDAVSRFCCGWKRDEGILKAALTGKAATLIHGRTLAKKGADFIGVDIIVIDEVSMMRNPDWTKLDKLLRQYKPLSGV</sequence>
<reference evidence="2" key="1">
    <citation type="submission" date="2017-03" db="EMBL/GenBank/DDBJ databases">
        <title>Phytopthora megakarya and P. palmivora, two closely related causual agents of cacao black pod achieved similar genome size and gene model numbers by different mechanisms.</title>
        <authorList>
            <person name="Ali S."/>
            <person name="Shao J."/>
            <person name="Larry D.J."/>
            <person name="Kronmiller B."/>
            <person name="Shen D."/>
            <person name="Strem M.D."/>
            <person name="Melnick R.L."/>
            <person name="Guiltinan M.J."/>
            <person name="Tyler B.M."/>
            <person name="Meinhardt L.W."/>
            <person name="Bailey B.A."/>
        </authorList>
    </citation>
    <scope>NUCLEOTIDE SEQUENCE [LARGE SCALE GENOMIC DNA]</scope>
    <source>
        <strain evidence="2">zdho120</strain>
    </source>
</reference>
<protein>
    <submittedName>
        <fullName evidence="1">Uncharacterized protein</fullName>
    </submittedName>
</protein>
<organism evidence="1 2">
    <name type="scientific">Phytophthora megakarya</name>
    <dbReference type="NCBI Taxonomy" id="4795"/>
    <lineage>
        <taxon>Eukaryota</taxon>
        <taxon>Sar</taxon>
        <taxon>Stramenopiles</taxon>
        <taxon>Oomycota</taxon>
        <taxon>Peronosporomycetes</taxon>
        <taxon>Peronosporales</taxon>
        <taxon>Peronosporaceae</taxon>
        <taxon>Phytophthora</taxon>
    </lineage>
</organism>
<gene>
    <name evidence="1" type="ORF">PHMEG_00018666</name>
</gene>
<dbReference type="OrthoDB" id="129312at2759"/>
<evidence type="ECO:0000313" key="1">
    <source>
        <dbReference type="EMBL" id="OWZ08740.1"/>
    </source>
</evidence>
<keyword evidence="2" id="KW-1185">Reference proteome</keyword>
<dbReference type="SUPFAM" id="SSF52540">
    <property type="entry name" value="P-loop containing nucleoside triphosphate hydrolases"/>
    <property type="match status" value="1"/>
</dbReference>
<dbReference type="EMBL" id="NBNE01003039">
    <property type="protein sequence ID" value="OWZ08740.1"/>
    <property type="molecule type" value="Genomic_DNA"/>
</dbReference>
<dbReference type="Gene3D" id="3.40.50.300">
    <property type="entry name" value="P-loop containing nucleotide triphosphate hydrolases"/>
    <property type="match status" value="1"/>
</dbReference>